<keyword evidence="1" id="KW-0472">Membrane</keyword>
<sequence>MRASAQGGSSRCGVRWRAVVLAAAVSAVWWVAVGEDASWVWAETREGAEQEASALLQIVDRVQLILIVLGTALGTLFLTIAGVRWMVAGGEPGSIDSAKRALTGTAIGYGIAVLASTLMQILDWVLAAQAGGGQ</sequence>
<keyword evidence="1" id="KW-1133">Transmembrane helix</keyword>
<proteinExistence type="predicted"/>
<evidence type="ECO:0000256" key="1">
    <source>
        <dbReference type="SAM" id="Phobius"/>
    </source>
</evidence>
<reference evidence="2 3" key="1">
    <citation type="submission" date="2021-05" db="EMBL/GenBank/DDBJ databases">
        <title>Direct Submission.</title>
        <authorList>
            <person name="Li K."/>
            <person name="Gao J."/>
        </authorList>
    </citation>
    <scope>NUCLEOTIDE SEQUENCE [LARGE SCALE GENOMIC DNA]</scope>
    <source>
        <strain evidence="2 3">Mg02</strain>
    </source>
</reference>
<feature type="transmembrane region" description="Helical" evidence="1">
    <location>
        <begin position="12"/>
        <end position="32"/>
    </location>
</feature>
<evidence type="ECO:0000313" key="2">
    <source>
        <dbReference type="EMBL" id="QUX24149.1"/>
    </source>
</evidence>
<accession>A0ABX8BSD1</accession>
<feature type="transmembrane region" description="Helical" evidence="1">
    <location>
        <begin position="64"/>
        <end position="87"/>
    </location>
</feature>
<organism evidence="2 3">
    <name type="scientific">Nocardiopsis changdeensis</name>
    <dbReference type="NCBI Taxonomy" id="2831969"/>
    <lineage>
        <taxon>Bacteria</taxon>
        <taxon>Bacillati</taxon>
        <taxon>Actinomycetota</taxon>
        <taxon>Actinomycetes</taxon>
        <taxon>Streptosporangiales</taxon>
        <taxon>Nocardiopsidaceae</taxon>
        <taxon>Nocardiopsis</taxon>
    </lineage>
</organism>
<protein>
    <submittedName>
        <fullName evidence="2">Uncharacterized protein</fullName>
    </submittedName>
</protein>
<dbReference type="Proteomes" id="UP000676079">
    <property type="component" value="Chromosome"/>
</dbReference>
<gene>
    <name evidence="2" type="ORF">KGD84_07530</name>
</gene>
<name>A0ABX8BSD1_9ACTN</name>
<dbReference type="EMBL" id="CP074133">
    <property type="protein sequence ID" value="QUX24149.1"/>
    <property type="molecule type" value="Genomic_DNA"/>
</dbReference>
<feature type="transmembrane region" description="Helical" evidence="1">
    <location>
        <begin position="107"/>
        <end position="127"/>
    </location>
</feature>
<dbReference type="InterPro" id="IPR043993">
    <property type="entry name" value="T4SS_pilin"/>
</dbReference>
<evidence type="ECO:0000313" key="3">
    <source>
        <dbReference type="Proteomes" id="UP000676079"/>
    </source>
</evidence>
<dbReference type="RefSeq" id="WP_255646380.1">
    <property type="nucleotide sequence ID" value="NZ_CP074133.1"/>
</dbReference>
<keyword evidence="3" id="KW-1185">Reference proteome</keyword>
<dbReference type="Pfam" id="PF18895">
    <property type="entry name" value="T4SS_pilin"/>
    <property type="match status" value="1"/>
</dbReference>
<keyword evidence="1" id="KW-0812">Transmembrane</keyword>